<dbReference type="EMBL" id="GISG01273502">
    <property type="protein sequence ID" value="MBA4677021.1"/>
    <property type="molecule type" value="Transcribed_RNA"/>
</dbReference>
<dbReference type="AlphaFoldDB" id="A0A7C9ERC3"/>
<reference evidence="1" key="1">
    <citation type="journal article" date="2013" name="J. Plant Res.">
        <title>Effect of fungi and light on seed germination of three Opuntia species from semiarid lands of central Mexico.</title>
        <authorList>
            <person name="Delgado-Sanchez P."/>
            <person name="Jimenez-Bremont J.F."/>
            <person name="Guerrero-Gonzalez Mde L."/>
            <person name="Flores J."/>
        </authorList>
    </citation>
    <scope>NUCLEOTIDE SEQUENCE</scope>
    <source>
        <tissue evidence="1">Cladode</tissue>
    </source>
</reference>
<accession>A0A7C9ERC3</accession>
<name>A0A7C9ERC3_OPUST</name>
<protein>
    <submittedName>
        <fullName evidence="1">Uncharacterized protein</fullName>
    </submittedName>
</protein>
<proteinExistence type="predicted"/>
<organism evidence="1">
    <name type="scientific">Opuntia streptacantha</name>
    <name type="common">Prickly pear cactus</name>
    <name type="synonym">Opuntia cardona</name>
    <dbReference type="NCBI Taxonomy" id="393608"/>
    <lineage>
        <taxon>Eukaryota</taxon>
        <taxon>Viridiplantae</taxon>
        <taxon>Streptophyta</taxon>
        <taxon>Embryophyta</taxon>
        <taxon>Tracheophyta</taxon>
        <taxon>Spermatophyta</taxon>
        <taxon>Magnoliopsida</taxon>
        <taxon>eudicotyledons</taxon>
        <taxon>Gunneridae</taxon>
        <taxon>Pentapetalae</taxon>
        <taxon>Caryophyllales</taxon>
        <taxon>Cactineae</taxon>
        <taxon>Cactaceae</taxon>
        <taxon>Opuntioideae</taxon>
        <taxon>Opuntia</taxon>
    </lineage>
</organism>
<reference evidence="1" key="2">
    <citation type="submission" date="2020-07" db="EMBL/GenBank/DDBJ databases">
        <authorList>
            <person name="Vera ALvarez R."/>
            <person name="Arias-Moreno D.M."/>
            <person name="Jimenez-Jacinto V."/>
            <person name="Jimenez-Bremont J.F."/>
            <person name="Swaminathan K."/>
            <person name="Moose S.P."/>
            <person name="Guerrero-Gonzalez M.L."/>
            <person name="Marino-Ramirez L."/>
            <person name="Landsman D."/>
            <person name="Rodriguez-Kessler M."/>
            <person name="Delgado-Sanchez P."/>
        </authorList>
    </citation>
    <scope>NUCLEOTIDE SEQUENCE</scope>
    <source>
        <tissue evidence="1">Cladode</tissue>
    </source>
</reference>
<sequence>MCLLVMLIPMSMRRFSSCNAFKQMLLTPQESLICEFPTVWIHFSEPIGVELANKAREVVMLEVLRQKVPSKLRRVPNYEAIIRRTPRNHRISSRIVHHIVRLAKEWRRPIHIRQRRRIRVSAGVRSSASNVSFSIHSGDGARRRLHDFARKQSI</sequence>
<evidence type="ECO:0000313" key="1">
    <source>
        <dbReference type="EMBL" id="MBA4677021.1"/>
    </source>
</evidence>